<dbReference type="SMART" id="SM00331">
    <property type="entry name" value="PP2C_SIG"/>
    <property type="match status" value="1"/>
</dbReference>
<dbReference type="InterPro" id="IPR036457">
    <property type="entry name" value="PPM-type-like_dom_sf"/>
</dbReference>
<dbReference type="InterPro" id="IPR001932">
    <property type="entry name" value="PPM-type_phosphatase-like_dom"/>
</dbReference>
<reference evidence="3" key="1">
    <citation type="journal article" date="2019" name="Int. J. Syst. Evol. Microbiol.">
        <title>The Global Catalogue of Microorganisms (GCM) 10K type strain sequencing project: providing services to taxonomists for standard genome sequencing and annotation.</title>
        <authorList>
            <consortium name="The Broad Institute Genomics Platform"/>
            <consortium name="The Broad Institute Genome Sequencing Center for Infectious Disease"/>
            <person name="Wu L."/>
            <person name="Ma J."/>
        </authorList>
    </citation>
    <scope>NUCLEOTIDE SEQUENCE [LARGE SCALE GENOMIC DNA]</scope>
    <source>
        <strain evidence="3">JCM 31921</strain>
    </source>
</reference>
<dbReference type="RefSeq" id="WP_344827666.1">
    <property type="nucleotide sequence ID" value="NZ_BAABEZ010000024.1"/>
</dbReference>
<sequence>MDSTNHIRFKASDRSYFSILKKEIHNIVAAAGFSEKKIGEIDIIVAEMTSNLLKHAGGGDILVRLVDENGDAALELISIDSGKGMSDVAKMEIDGYSTTNTLGHGLGSIKRLSDLSQIYSLKDWGTILLCRIFKEESAARRTRSAAEVRSVVVCKPGEEVCGDGFFYKLDKDRLQIFLGDGLGHGVEANKAVTAAIARFKETNETSPLHVLRDLHVVVKKTRGLVGCIATYSFRDRKWSICGIGNIATRTLVSGTVIKTHMSYNGIIGLSIPNTMKEQVLDGERGQIVMMCSDGIKTRLDLQKYPGIFRYDLSILAAAVFKDFSRETDDMSVVVGRINFN</sequence>
<accession>A0ABP8MXK6</accession>
<dbReference type="InterPro" id="IPR036890">
    <property type="entry name" value="HATPase_C_sf"/>
</dbReference>
<protein>
    <submittedName>
        <fullName evidence="2">Serine/threonine protein kinase</fullName>
    </submittedName>
</protein>
<dbReference type="Gene3D" id="3.30.565.10">
    <property type="entry name" value="Histidine kinase-like ATPase, C-terminal domain"/>
    <property type="match status" value="1"/>
</dbReference>
<dbReference type="PANTHER" id="PTHR35801:SF1">
    <property type="entry name" value="PHOSPHOSERINE PHOSPHATASE RSBX"/>
    <property type="match status" value="1"/>
</dbReference>
<proteinExistence type="predicted"/>
<keyword evidence="2" id="KW-0418">Kinase</keyword>
<dbReference type="GO" id="GO:0004674">
    <property type="term" value="F:protein serine/threonine kinase activity"/>
    <property type="evidence" value="ECO:0007669"/>
    <property type="project" value="UniProtKB-KW"/>
</dbReference>
<gene>
    <name evidence="2" type="ORF">GCM10023092_24890</name>
</gene>
<organism evidence="2 3">
    <name type="scientific">Rurimicrobium arvi</name>
    <dbReference type="NCBI Taxonomy" id="2049916"/>
    <lineage>
        <taxon>Bacteria</taxon>
        <taxon>Pseudomonadati</taxon>
        <taxon>Bacteroidota</taxon>
        <taxon>Chitinophagia</taxon>
        <taxon>Chitinophagales</taxon>
        <taxon>Chitinophagaceae</taxon>
        <taxon>Rurimicrobium</taxon>
    </lineage>
</organism>
<keyword evidence="2" id="KW-0723">Serine/threonine-protein kinase</keyword>
<keyword evidence="2" id="KW-0808">Transferase</keyword>
<dbReference type="InterPro" id="IPR003594">
    <property type="entry name" value="HATPase_dom"/>
</dbReference>
<dbReference type="SUPFAM" id="SSF81606">
    <property type="entry name" value="PP2C-like"/>
    <property type="match status" value="1"/>
</dbReference>
<dbReference type="InterPro" id="IPR039248">
    <property type="entry name" value="Ptase_RsbX"/>
</dbReference>
<dbReference type="EMBL" id="BAABEZ010000024">
    <property type="protein sequence ID" value="GAA4457739.1"/>
    <property type="molecule type" value="Genomic_DNA"/>
</dbReference>
<dbReference type="SUPFAM" id="SSF55874">
    <property type="entry name" value="ATPase domain of HSP90 chaperone/DNA topoisomerase II/histidine kinase"/>
    <property type="match status" value="1"/>
</dbReference>
<evidence type="ECO:0000259" key="1">
    <source>
        <dbReference type="SMART" id="SM00331"/>
    </source>
</evidence>
<keyword evidence="3" id="KW-1185">Reference proteome</keyword>
<dbReference type="Pfam" id="PF13581">
    <property type="entry name" value="HATPase_c_2"/>
    <property type="match status" value="1"/>
</dbReference>
<feature type="domain" description="PPM-type phosphatase" evidence="1">
    <location>
        <begin position="143"/>
        <end position="337"/>
    </location>
</feature>
<dbReference type="Gene3D" id="3.60.40.10">
    <property type="entry name" value="PPM-type phosphatase domain"/>
    <property type="match status" value="1"/>
</dbReference>
<dbReference type="PANTHER" id="PTHR35801">
    <property type="entry name" value="PHOSPHOSERINE PHOSPHATASE RSBX"/>
    <property type="match status" value="1"/>
</dbReference>
<name>A0ABP8MXK6_9BACT</name>
<evidence type="ECO:0000313" key="2">
    <source>
        <dbReference type="EMBL" id="GAA4457739.1"/>
    </source>
</evidence>
<dbReference type="Proteomes" id="UP001501410">
    <property type="component" value="Unassembled WGS sequence"/>
</dbReference>
<evidence type="ECO:0000313" key="3">
    <source>
        <dbReference type="Proteomes" id="UP001501410"/>
    </source>
</evidence>
<comment type="caution">
    <text evidence="2">The sequence shown here is derived from an EMBL/GenBank/DDBJ whole genome shotgun (WGS) entry which is preliminary data.</text>
</comment>
<dbReference type="Pfam" id="PF07228">
    <property type="entry name" value="SpoIIE"/>
    <property type="match status" value="1"/>
</dbReference>